<dbReference type="PANTHER" id="PTHR47099">
    <property type="entry name" value="METHYLCOBAMIDE:COM METHYLTRANSFERASE MTBA"/>
    <property type="match status" value="1"/>
</dbReference>
<evidence type="ECO:0000259" key="1">
    <source>
        <dbReference type="Pfam" id="PF01208"/>
    </source>
</evidence>
<sequence length="210" mass="22749">MNMKQWLADLKAAKEKKPMPILSFPSVQLLGIDVEKLISSAEFQAQGMKAVADRTDALASVSMMDLSVEAEAFGAVTHVSPDEVPTVVGHIVETQADADALPVPDVDKYRTRRYVDAIAKACAQITDRPVFAGVIGPFSLAGRLVDVSEAMIKCYEDPDMMHTVLDKASEFIVSYIRRFKEAGANGVVIAEPLAGLLSPALMEEFSTPYT</sequence>
<dbReference type="AlphaFoldDB" id="A0A9D1NGY9"/>
<dbReference type="Pfam" id="PF01208">
    <property type="entry name" value="URO-D"/>
    <property type="match status" value="1"/>
</dbReference>
<dbReference type="Proteomes" id="UP000886743">
    <property type="component" value="Unassembled WGS sequence"/>
</dbReference>
<evidence type="ECO:0000313" key="2">
    <source>
        <dbReference type="EMBL" id="HIV02371.1"/>
    </source>
</evidence>
<dbReference type="PANTHER" id="PTHR47099:SF1">
    <property type="entry name" value="METHYLCOBAMIDE:COM METHYLTRANSFERASE MTBA"/>
    <property type="match status" value="1"/>
</dbReference>
<reference evidence="2" key="2">
    <citation type="journal article" date="2021" name="PeerJ">
        <title>Extensive microbial diversity within the chicken gut microbiome revealed by metagenomics and culture.</title>
        <authorList>
            <person name="Gilroy R."/>
            <person name="Ravi A."/>
            <person name="Getino M."/>
            <person name="Pursley I."/>
            <person name="Horton D.L."/>
            <person name="Alikhan N.F."/>
            <person name="Baker D."/>
            <person name="Gharbi K."/>
            <person name="Hall N."/>
            <person name="Watson M."/>
            <person name="Adriaenssens E.M."/>
            <person name="Foster-Nyarko E."/>
            <person name="Jarju S."/>
            <person name="Secka A."/>
            <person name="Antonio M."/>
            <person name="Oren A."/>
            <person name="Chaudhuri R.R."/>
            <person name="La Ragione R."/>
            <person name="Hildebrand F."/>
            <person name="Pallen M.J."/>
        </authorList>
    </citation>
    <scope>NUCLEOTIDE SEQUENCE</scope>
    <source>
        <strain evidence="2">4920</strain>
    </source>
</reference>
<dbReference type="InterPro" id="IPR038071">
    <property type="entry name" value="UROD/MetE-like_sf"/>
</dbReference>
<dbReference type="GO" id="GO:0032259">
    <property type="term" value="P:methylation"/>
    <property type="evidence" value="ECO:0007669"/>
    <property type="project" value="UniProtKB-KW"/>
</dbReference>
<dbReference type="SUPFAM" id="SSF51726">
    <property type="entry name" value="UROD/MetE-like"/>
    <property type="match status" value="1"/>
</dbReference>
<proteinExistence type="predicted"/>
<keyword evidence="2" id="KW-0489">Methyltransferase</keyword>
<dbReference type="GO" id="GO:0008168">
    <property type="term" value="F:methyltransferase activity"/>
    <property type="evidence" value="ECO:0007669"/>
    <property type="project" value="UniProtKB-KW"/>
</dbReference>
<comment type="caution">
    <text evidence="2">The sequence shown here is derived from an EMBL/GenBank/DDBJ whole genome shotgun (WGS) entry which is preliminary data.</text>
</comment>
<name>A0A9D1NGY9_9FIRM</name>
<dbReference type="Gene3D" id="3.20.20.210">
    <property type="match status" value="1"/>
</dbReference>
<gene>
    <name evidence="2" type="ORF">IAC74_02260</name>
</gene>
<dbReference type="InterPro" id="IPR052024">
    <property type="entry name" value="Methanogen_methyltrans"/>
</dbReference>
<dbReference type="GO" id="GO:0006779">
    <property type="term" value="P:porphyrin-containing compound biosynthetic process"/>
    <property type="evidence" value="ECO:0007669"/>
    <property type="project" value="InterPro"/>
</dbReference>
<dbReference type="InterPro" id="IPR000257">
    <property type="entry name" value="Uroporphyrinogen_deCOase"/>
</dbReference>
<feature type="non-terminal residue" evidence="2">
    <location>
        <position position="210"/>
    </location>
</feature>
<organism evidence="2 3">
    <name type="scientific">Candidatus Aphodoplasma excrementigallinarum</name>
    <dbReference type="NCBI Taxonomy" id="2840673"/>
    <lineage>
        <taxon>Bacteria</taxon>
        <taxon>Bacillati</taxon>
        <taxon>Bacillota</taxon>
        <taxon>Clostridia</taxon>
        <taxon>Eubacteriales</taxon>
        <taxon>Candidatus Aphodoplasma</taxon>
    </lineage>
</organism>
<reference evidence="2" key="1">
    <citation type="submission" date="2020-10" db="EMBL/GenBank/DDBJ databases">
        <authorList>
            <person name="Gilroy R."/>
        </authorList>
    </citation>
    <scope>NUCLEOTIDE SEQUENCE</scope>
    <source>
        <strain evidence="2">4920</strain>
    </source>
</reference>
<evidence type="ECO:0000313" key="3">
    <source>
        <dbReference type="Proteomes" id="UP000886743"/>
    </source>
</evidence>
<dbReference type="GO" id="GO:0004853">
    <property type="term" value="F:uroporphyrinogen decarboxylase activity"/>
    <property type="evidence" value="ECO:0007669"/>
    <property type="project" value="InterPro"/>
</dbReference>
<keyword evidence="2" id="KW-0808">Transferase</keyword>
<dbReference type="EMBL" id="DVOF01000066">
    <property type="protein sequence ID" value="HIV02371.1"/>
    <property type="molecule type" value="Genomic_DNA"/>
</dbReference>
<feature type="domain" description="Uroporphyrinogen decarboxylase (URO-D)" evidence="1">
    <location>
        <begin position="31"/>
        <end position="210"/>
    </location>
</feature>
<accession>A0A9D1NGY9</accession>
<protein>
    <submittedName>
        <fullName evidence="2">Methyltransferase</fullName>
    </submittedName>
</protein>